<proteinExistence type="predicted"/>
<organism evidence="1">
    <name type="scientific">marine metagenome</name>
    <dbReference type="NCBI Taxonomy" id="408172"/>
    <lineage>
        <taxon>unclassified sequences</taxon>
        <taxon>metagenomes</taxon>
        <taxon>ecological metagenomes</taxon>
    </lineage>
</organism>
<evidence type="ECO:0000313" key="1">
    <source>
        <dbReference type="EMBL" id="SVC60147.1"/>
    </source>
</evidence>
<dbReference type="EMBL" id="UINC01100240">
    <property type="protein sequence ID" value="SVC60147.1"/>
    <property type="molecule type" value="Genomic_DNA"/>
</dbReference>
<name>A0A382NIP4_9ZZZZ</name>
<dbReference type="AlphaFoldDB" id="A0A382NIP4"/>
<protein>
    <submittedName>
        <fullName evidence="1">Uncharacterized protein</fullName>
    </submittedName>
</protein>
<sequence length="327" mass="36565">MIGFPNKRRSTDLGSYPLEALARDSRLVEVESERHQLDSPTINPVKENNLARAAKRYKAILAPIRHAEVISTMAPVPDDLKRRSKDIKGGAHFLDTSQVGICKIPDKAWYKNKEISGHKYAIVVLVEFGQFPEQDNTASSWLKDVEAPLNSVRAAGISTILAGYIGQLGFAASAHWLGESNIDLDRLGVLAGVVFRDGIEPMNPFLDRRYVLAAVTTEYELATDLPLRQGLGTAKGLGYFLGARGAVSGLERWRKGRRKSHLGSYPLETLKRVDKPTTLIFDEEIPRVPQRALFYNRAEFGDLGVRMVKERWRWAYKHPFAGGILRV</sequence>
<feature type="non-terminal residue" evidence="1">
    <location>
        <position position="327"/>
    </location>
</feature>
<gene>
    <name evidence="1" type="ORF">METZ01_LOCUS313001</name>
</gene>
<reference evidence="1" key="1">
    <citation type="submission" date="2018-05" db="EMBL/GenBank/DDBJ databases">
        <authorList>
            <person name="Lanie J.A."/>
            <person name="Ng W.-L."/>
            <person name="Kazmierczak K.M."/>
            <person name="Andrzejewski T.M."/>
            <person name="Davidsen T.M."/>
            <person name="Wayne K.J."/>
            <person name="Tettelin H."/>
            <person name="Glass J.I."/>
            <person name="Rusch D."/>
            <person name="Podicherti R."/>
            <person name="Tsui H.-C.T."/>
            <person name="Winkler M.E."/>
        </authorList>
    </citation>
    <scope>NUCLEOTIDE SEQUENCE</scope>
</reference>
<accession>A0A382NIP4</accession>